<dbReference type="InterPro" id="IPR026791">
    <property type="entry name" value="DOCK"/>
</dbReference>
<dbReference type="SMART" id="SM00233">
    <property type="entry name" value="PH"/>
    <property type="match status" value="1"/>
</dbReference>
<dbReference type="PANTHER" id="PTHR23317">
    <property type="entry name" value="DEDICATOR OF CYTOKINESIS DOCK"/>
    <property type="match status" value="1"/>
</dbReference>
<dbReference type="GO" id="GO:0051491">
    <property type="term" value="P:positive regulation of filopodium assembly"/>
    <property type="evidence" value="ECO:0007669"/>
    <property type="project" value="TreeGrafter"/>
</dbReference>
<dbReference type="GeneID" id="106549291"/>
<evidence type="ECO:0000313" key="3">
    <source>
        <dbReference type="RefSeq" id="XP_013922366.1"/>
    </source>
</evidence>
<feature type="domain" description="PH" evidence="1">
    <location>
        <begin position="100"/>
        <end position="207"/>
    </location>
</feature>
<dbReference type="Proteomes" id="UP000504617">
    <property type="component" value="Unplaced"/>
</dbReference>
<gene>
    <name evidence="3" type="primary">DOCK11</name>
</gene>
<dbReference type="PROSITE" id="PS50003">
    <property type="entry name" value="PH_DOMAIN"/>
    <property type="match status" value="1"/>
</dbReference>
<proteinExistence type="predicted"/>
<dbReference type="CTD" id="139818"/>
<dbReference type="GO" id="GO:0007264">
    <property type="term" value="P:small GTPase-mediated signal transduction"/>
    <property type="evidence" value="ECO:0007669"/>
    <property type="project" value="InterPro"/>
</dbReference>
<dbReference type="AlphaFoldDB" id="A0A6I9YDX8"/>
<reference evidence="3" key="1">
    <citation type="submission" date="2025-08" db="UniProtKB">
        <authorList>
            <consortium name="RefSeq"/>
        </authorList>
    </citation>
    <scope>IDENTIFICATION</scope>
</reference>
<dbReference type="CDD" id="cd13267">
    <property type="entry name" value="PH_DOCK-D"/>
    <property type="match status" value="1"/>
</dbReference>
<dbReference type="GO" id="GO:0005085">
    <property type="term" value="F:guanyl-nucleotide exchange factor activity"/>
    <property type="evidence" value="ECO:0007669"/>
    <property type="project" value="InterPro"/>
</dbReference>
<evidence type="ECO:0000313" key="2">
    <source>
        <dbReference type="Proteomes" id="UP000504617"/>
    </source>
</evidence>
<dbReference type="PANTHER" id="PTHR23317:SF81">
    <property type="entry name" value="DEDICATOR OF CYTOKINESIS PROTEIN 11"/>
    <property type="match status" value="1"/>
</dbReference>
<dbReference type="FunFam" id="2.30.29.30:FF:000016">
    <property type="entry name" value="dedicator of cytokinesis protein 9 isoform X1"/>
    <property type="match status" value="1"/>
</dbReference>
<sequence>MFPMEDASLSVINRQRRTVHSSVPEDALKKAQSLFVQECIKAYSSDWYVVNYKYDEYSGDFRMLPCKSFRPEKVPSHIFETDEDFDKDEDASSLCSQKGGVIRQGWLYKANVNSTITVTMKVFKRRYFYLTQLPDGSYILNSYKDEKISKESKGCIFLDSCIDVVQCPKMRRNAFELKMLDKYSHYLAAETESEMGDWLATLRKVIQTNTEGLGPEKKDAAEFMPEDDSGSHGKMENILESLGRSLHPELMKYGRETEQLSKLSRSEGRQNLFSFDPEVQRLDFSGLEVDIQPFEERGRPRFLLNCHTLTFNLLAQLNDSSKDPPSNVEPFFLSLALFDLKNCCKISADFHVDLNSGPVREMLRDSSDQQLGNSPINSPSLHGMAESSLRYIKQGVFSVTNPHPEIFLVARVEKVLQGSIAHSVEPYVKNSDPAKTAQKVHKLAKVVCSRLGRYRMPFAWAVR</sequence>
<dbReference type="InterPro" id="IPR011993">
    <property type="entry name" value="PH-like_dom_sf"/>
</dbReference>
<dbReference type="RefSeq" id="XP_013922366.1">
    <property type="nucleotide sequence ID" value="XM_014066891.1"/>
</dbReference>
<evidence type="ECO:0000259" key="1">
    <source>
        <dbReference type="PROSITE" id="PS50003"/>
    </source>
</evidence>
<organism evidence="2 3">
    <name type="scientific">Thamnophis sirtalis</name>
    <dbReference type="NCBI Taxonomy" id="35019"/>
    <lineage>
        <taxon>Eukaryota</taxon>
        <taxon>Metazoa</taxon>
        <taxon>Chordata</taxon>
        <taxon>Craniata</taxon>
        <taxon>Vertebrata</taxon>
        <taxon>Euteleostomi</taxon>
        <taxon>Lepidosauria</taxon>
        <taxon>Squamata</taxon>
        <taxon>Bifurcata</taxon>
        <taxon>Unidentata</taxon>
        <taxon>Episquamata</taxon>
        <taxon>Toxicofera</taxon>
        <taxon>Serpentes</taxon>
        <taxon>Colubroidea</taxon>
        <taxon>Colubridae</taxon>
        <taxon>Natricinae</taxon>
        <taxon>Thamnophis</taxon>
    </lineage>
</organism>
<protein>
    <submittedName>
        <fullName evidence="3">Dedicator of cytokinesis protein 11</fullName>
    </submittedName>
</protein>
<dbReference type="Pfam" id="PF00169">
    <property type="entry name" value="PH"/>
    <property type="match status" value="1"/>
</dbReference>
<dbReference type="InterPro" id="IPR021816">
    <property type="entry name" value="DOCK_C/D_N"/>
</dbReference>
<dbReference type="KEGG" id="tsr:106549291"/>
<dbReference type="InterPro" id="IPR001849">
    <property type="entry name" value="PH_domain"/>
</dbReference>
<dbReference type="OrthoDB" id="47328at2759"/>
<dbReference type="Gene3D" id="2.30.29.30">
    <property type="entry name" value="Pleckstrin-homology domain (PH domain)/Phosphotyrosine-binding domain (PTB)"/>
    <property type="match status" value="1"/>
</dbReference>
<dbReference type="Pfam" id="PF11878">
    <property type="entry name" value="DOCK_C-D_N"/>
    <property type="match status" value="1"/>
</dbReference>
<keyword evidence="2" id="KW-1185">Reference proteome</keyword>
<dbReference type="SUPFAM" id="SSF50729">
    <property type="entry name" value="PH domain-like"/>
    <property type="match status" value="1"/>
</dbReference>
<name>A0A6I9YDX8_9SAUR</name>
<accession>A0A6I9YDX8</accession>